<reference evidence="9" key="1">
    <citation type="submission" date="2023-03" db="EMBL/GenBank/DDBJ databases">
        <title>Massive genome expansion in bonnet fungi (Mycena s.s.) driven by repeated elements and novel gene families across ecological guilds.</title>
        <authorList>
            <consortium name="Lawrence Berkeley National Laboratory"/>
            <person name="Harder C.B."/>
            <person name="Miyauchi S."/>
            <person name="Viragh M."/>
            <person name="Kuo A."/>
            <person name="Thoen E."/>
            <person name="Andreopoulos B."/>
            <person name="Lu D."/>
            <person name="Skrede I."/>
            <person name="Drula E."/>
            <person name="Henrissat B."/>
            <person name="Morin E."/>
            <person name="Kohler A."/>
            <person name="Barry K."/>
            <person name="LaButti K."/>
            <person name="Morin E."/>
            <person name="Salamov A."/>
            <person name="Lipzen A."/>
            <person name="Mereny Z."/>
            <person name="Hegedus B."/>
            <person name="Baldrian P."/>
            <person name="Stursova M."/>
            <person name="Weitz H."/>
            <person name="Taylor A."/>
            <person name="Grigoriev I.V."/>
            <person name="Nagy L.G."/>
            <person name="Martin F."/>
            <person name="Kauserud H."/>
        </authorList>
    </citation>
    <scope>NUCLEOTIDE SEQUENCE</scope>
    <source>
        <strain evidence="9">CBHHK002</strain>
    </source>
</reference>
<evidence type="ECO:0000256" key="5">
    <source>
        <dbReference type="ARBA" id="ARBA00023136"/>
    </source>
</evidence>
<comment type="caution">
    <text evidence="9">The sequence shown here is derived from an EMBL/GenBank/DDBJ whole genome shotgun (WGS) entry which is preliminary data.</text>
</comment>
<keyword evidence="2" id="KW-0813">Transport</keyword>
<organism evidence="9 10">
    <name type="scientific">Mycena albidolilacea</name>
    <dbReference type="NCBI Taxonomy" id="1033008"/>
    <lineage>
        <taxon>Eukaryota</taxon>
        <taxon>Fungi</taxon>
        <taxon>Dikarya</taxon>
        <taxon>Basidiomycota</taxon>
        <taxon>Agaricomycotina</taxon>
        <taxon>Agaricomycetes</taxon>
        <taxon>Agaricomycetidae</taxon>
        <taxon>Agaricales</taxon>
        <taxon>Marasmiineae</taxon>
        <taxon>Mycenaceae</taxon>
        <taxon>Mycena</taxon>
    </lineage>
</organism>
<dbReference type="Pfam" id="PF07690">
    <property type="entry name" value="MFS_1"/>
    <property type="match status" value="1"/>
</dbReference>
<feature type="transmembrane region" description="Helical" evidence="7">
    <location>
        <begin position="189"/>
        <end position="210"/>
    </location>
</feature>
<feature type="transmembrane region" description="Helical" evidence="7">
    <location>
        <begin position="155"/>
        <end position="177"/>
    </location>
</feature>
<feature type="compositionally biased region" description="Polar residues" evidence="6">
    <location>
        <begin position="19"/>
        <end position="28"/>
    </location>
</feature>
<name>A0AAD7A0E8_9AGAR</name>
<dbReference type="Gene3D" id="1.20.1250.20">
    <property type="entry name" value="MFS general substrate transporter like domains"/>
    <property type="match status" value="1"/>
</dbReference>
<evidence type="ECO:0000256" key="7">
    <source>
        <dbReference type="SAM" id="Phobius"/>
    </source>
</evidence>
<evidence type="ECO:0000313" key="10">
    <source>
        <dbReference type="Proteomes" id="UP001218218"/>
    </source>
</evidence>
<evidence type="ECO:0000256" key="1">
    <source>
        <dbReference type="ARBA" id="ARBA00004141"/>
    </source>
</evidence>
<dbReference type="GO" id="GO:0022857">
    <property type="term" value="F:transmembrane transporter activity"/>
    <property type="evidence" value="ECO:0007669"/>
    <property type="project" value="InterPro"/>
</dbReference>
<feature type="transmembrane region" description="Helical" evidence="7">
    <location>
        <begin position="130"/>
        <end position="148"/>
    </location>
</feature>
<keyword evidence="3 7" id="KW-0812">Transmembrane</keyword>
<accession>A0AAD7A0E8</accession>
<keyword evidence="5 7" id="KW-0472">Membrane</keyword>
<dbReference type="SUPFAM" id="SSF103473">
    <property type="entry name" value="MFS general substrate transporter"/>
    <property type="match status" value="1"/>
</dbReference>
<dbReference type="EMBL" id="JARIHO010000020">
    <property type="protein sequence ID" value="KAJ7347055.1"/>
    <property type="molecule type" value="Genomic_DNA"/>
</dbReference>
<dbReference type="InterPro" id="IPR011701">
    <property type="entry name" value="MFS"/>
</dbReference>
<dbReference type="PANTHER" id="PTHR43791">
    <property type="entry name" value="PERMEASE-RELATED"/>
    <property type="match status" value="1"/>
</dbReference>
<dbReference type="InterPro" id="IPR036259">
    <property type="entry name" value="MFS_trans_sf"/>
</dbReference>
<feature type="region of interest" description="Disordered" evidence="6">
    <location>
        <begin position="1"/>
        <end position="28"/>
    </location>
</feature>
<keyword evidence="4 7" id="KW-1133">Transmembrane helix</keyword>
<dbReference type="PROSITE" id="PS50850">
    <property type="entry name" value="MFS"/>
    <property type="match status" value="1"/>
</dbReference>
<proteinExistence type="predicted"/>
<protein>
    <submittedName>
        <fullName evidence="9">Major facilitator superfamily domain-containing protein</fullName>
    </submittedName>
</protein>
<keyword evidence="10" id="KW-1185">Reference proteome</keyword>
<gene>
    <name evidence="9" type="ORF">DFH08DRAFT_208538</name>
</gene>
<dbReference type="FunFam" id="1.20.1250.20:FF:000034">
    <property type="entry name" value="MFS general substrate transporter"/>
    <property type="match status" value="1"/>
</dbReference>
<dbReference type="AlphaFoldDB" id="A0AAD7A0E8"/>
<evidence type="ECO:0000259" key="8">
    <source>
        <dbReference type="PROSITE" id="PS50850"/>
    </source>
</evidence>
<feature type="transmembrane region" description="Helical" evidence="7">
    <location>
        <begin position="222"/>
        <end position="245"/>
    </location>
</feature>
<evidence type="ECO:0000256" key="6">
    <source>
        <dbReference type="SAM" id="MobiDB-lite"/>
    </source>
</evidence>
<dbReference type="PANTHER" id="PTHR43791:SF18">
    <property type="entry name" value="NICOTINIC ACID TRANSPORTER TNA1, PUTATIVE (AFU_ORTHOLOGUE AFUA_3G03820)-RELATED"/>
    <property type="match status" value="1"/>
</dbReference>
<evidence type="ECO:0000256" key="2">
    <source>
        <dbReference type="ARBA" id="ARBA00022448"/>
    </source>
</evidence>
<feature type="compositionally biased region" description="Basic and acidic residues" evidence="6">
    <location>
        <begin position="1"/>
        <end position="18"/>
    </location>
</feature>
<dbReference type="GO" id="GO:0016020">
    <property type="term" value="C:membrane"/>
    <property type="evidence" value="ECO:0007669"/>
    <property type="project" value="UniProtKB-SubCell"/>
</dbReference>
<sequence>MMSTGEKAETKTSLEKASDSQLAAQSTVDSEHFDFGGESTLPPPPTLTAEEERKLWQKIDLRLMPILSLLYLSSFLDRGNIGNARLQGLETQLDLTGNKYNIALTMFFIPYCIFETPANMVLKRLLPSRWLPGITVVWGIIMTLMGLVKTYPQLVGARICLGVAEAGLFPGVAYYLTLWYPRHMLQWRIGLFFGAASLAGAFSGALAYGISFMSGTRGLLGWSWIFILEGIATVVVGFVAFFVIVDFPAKADFLTPEQRAFVVWRKKYDNSSVGEEEHFEYRHLVEALTDWQVWMHMSIYMSIITNLYGITLFLP</sequence>
<feature type="transmembrane region" description="Helical" evidence="7">
    <location>
        <begin position="293"/>
        <end position="314"/>
    </location>
</feature>
<comment type="subcellular location">
    <subcellularLocation>
        <location evidence="1">Membrane</location>
        <topology evidence="1">Multi-pass membrane protein</topology>
    </subcellularLocation>
</comment>
<feature type="domain" description="Major facilitator superfamily (MFS) profile" evidence="8">
    <location>
        <begin position="63"/>
        <end position="315"/>
    </location>
</feature>
<dbReference type="Proteomes" id="UP001218218">
    <property type="component" value="Unassembled WGS sequence"/>
</dbReference>
<evidence type="ECO:0000256" key="3">
    <source>
        <dbReference type="ARBA" id="ARBA00022692"/>
    </source>
</evidence>
<evidence type="ECO:0000313" key="9">
    <source>
        <dbReference type="EMBL" id="KAJ7347055.1"/>
    </source>
</evidence>
<dbReference type="InterPro" id="IPR020846">
    <property type="entry name" value="MFS_dom"/>
</dbReference>
<evidence type="ECO:0000256" key="4">
    <source>
        <dbReference type="ARBA" id="ARBA00022989"/>
    </source>
</evidence>